<keyword evidence="2" id="KW-1185">Reference proteome</keyword>
<evidence type="ECO:0000313" key="1">
    <source>
        <dbReference type="EMBL" id="RNA38329.1"/>
    </source>
</evidence>
<reference evidence="1 2" key="1">
    <citation type="journal article" date="2018" name="Sci. Rep.">
        <title>Genomic signatures of local adaptation to the degree of environmental predictability in rotifers.</title>
        <authorList>
            <person name="Franch-Gras L."/>
            <person name="Hahn C."/>
            <person name="Garcia-Roger E.M."/>
            <person name="Carmona M.J."/>
            <person name="Serra M."/>
            <person name="Gomez A."/>
        </authorList>
    </citation>
    <scope>NUCLEOTIDE SEQUENCE [LARGE SCALE GENOMIC DNA]</scope>
    <source>
        <strain evidence="1">HYR1</strain>
    </source>
</reference>
<gene>
    <name evidence="1" type="ORF">BpHYR1_041597</name>
</gene>
<organism evidence="1 2">
    <name type="scientific">Brachionus plicatilis</name>
    <name type="common">Marine rotifer</name>
    <name type="synonym">Brachionus muelleri</name>
    <dbReference type="NCBI Taxonomy" id="10195"/>
    <lineage>
        <taxon>Eukaryota</taxon>
        <taxon>Metazoa</taxon>
        <taxon>Spiralia</taxon>
        <taxon>Gnathifera</taxon>
        <taxon>Rotifera</taxon>
        <taxon>Eurotatoria</taxon>
        <taxon>Monogononta</taxon>
        <taxon>Pseudotrocha</taxon>
        <taxon>Ploima</taxon>
        <taxon>Brachionidae</taxon>
        <taxon>Brachionus</taxon>
    </lineage>
</organism>
<protein>
    <submittedName>
        <fullName evidence="1">Uncharacterized protein</fullName>
    </submittedName>
</protein>
<dbReference type="AlphaFoldDB" id="A0A3M7SRI0"/>
<evidence type="ECO:0000313" key="2">
    <source>
        <dbReference type="Proteomes" id="UP000276133"/>
    </source>
</evidence>
<dbReference type="EMBL" id="REGN01000891">
    <property type="protein sequence ID" value="RNA38329.1"/>
    <property type="molecule type" value="Genomic_DNA"/>
</dbReference>
<comment type="caution">
    <text evidence="1">The sequence shown here is derived from an EMBL/GenBank/DDBJ whole genome shotgun (WGS) entry which is preliminary data.</text>
</comment>
<accession>A0A3M7SRI0</accession>
<dbReference type="Proteomes" id="UP000276133">
    <property type="component" value="Unassembled WGS sequence"/>
</dbReference>
<name>A0A3M7SRI0_BRAPC</name>
<sequence length="62" mass="6999">MINEFCLLSPRFFGRTHPSSRPLTFDHIFDTLLKAKASMHTIILFETAQAPPVKFGTANYAT</sequence>
<proteinExistence type="predicted"/>